<reference evidence="2" key="1">
    <citation type="submission" date="2023-05" db="EMBL/GenBank/DDBJ databases">
        <authorList>
            <person name="Stuckert A."/>
        </authorList>
    </citation>
    <scope>NUCLEOTIDE SEQUENCE</scope>
</reference>
<keyword evidence="3" id="KW-1185">Reference proteome</keyword>
<comment type="caution">
    <text evidence="2">The sequence shown here is derived from an EMBL/GenBank/DDBJ whole genome shotgun (WGS) entry which is preliminary data.</text>
</comment>
<evidence type="ECO:0000256" key="1">
    <source>
        <dbReference type="SAM" id="MobiDB-lite"/>
    </source>
</evidence>
<organism evidence="2 3">
    <name type="scientific">Staurois parvus</name>
    <dbReference type="NCBI Taxonomy" id="386267"/>
    <lineage>
        <taxon>Eukaryota</taxon>
        <taxon>Metazoa</taxon>
        <taxon>Chordata</taxon>
        <taxon>Craniata</taxon>
        <taxon>Vertebrata</taxon>
        <taxon>Euteleostomi</taxon>
        <taxon>Amphibia</taxon>
        <taxon>Batrachia</taxon>
        <taxon>Anura</taxon>
        <taxon>Neobatrachia</taxon>
        <taxon>Ranoidea</taxon>
        <taxon>Ranidae</taxon>
        <taxon>Staurois</taxon>
    </lineage>
</organism>
<proteinExistence type="predicted"/>
<accession>A0ABN9G7R3</accession>
<dbReference type="Proteomes" id="UP001162483">
    <property type="component" value="Unassembled WGS sequence"/>
</dbReference>
<protein>
    <submittedName>
        <fullName evidence="2">Uncharacterized protein</fullName>
    </submittedName>
</protein>
<sequence>MATTPYSSPQPMATTPYSSQPMATTPYSSQPMATTPYSSQPMVTTPYSSQPMATTPYSSQPMATTPYSYYLTSLRLLIRLIIPSSSKYCTLLASETLLSPGSPPTYCSAPSALPITLLPPLHSLFL</sequence>
<evidence type="ECO:0000313" key="3">
    <source>
        <dbReference type="Proteomes" id="UP001162483"/>
    </source>
</evidence>
<name>A0ABN9G7R3_9NEOB</name>
<gene>
    <name evidence="2" type="ORF">SPARVUS_LOCUS13511666</name>
</gene>
<feature type="region of interest" description="Disordered" evidence="1">
    <location>
        <begin position="1"/>
        <end position="56"/>
    </location>
</feature>
<dbReference type="EMBL" id="CATNWA010018033">
    <property type="protein sequence ID" value="CAI9604821.1"/>
    <property type="molecule type" value="Genomic_DNA"/>
</dbReference>
<evidence type="ECO:0000313" key="2">
    <source>
        <dbReference type="EMBL" id="CAI9604821.1"/>
    </source>
</evidence>